<dbReference type="SUPFAM" id="SSF54001">
    <property type="entry name" value="Cysteine proteinases"/>
    <property type="match status" value="2"/>
</dbReference>
<keyword evidence="6" id="KW-1185">Reference proteome</keyword>
<keyword evidence="3" id="KW-0378">Hydrolase</keyword>
<evidence type="ECO:0000259" key="4">
    <source>
        <dbReference type="PROSITE" id="PS50600"/>
    </source>
</evidence>
<sequence length="678" mass="78139">MRDLKKHGKCILYLDATGKVVRNIPSQQKKPFYYAACIKHDCKDEPAIPVVEMIANSHTTVTISLFLMTLRHATSSVTGKPVVPNRIECDFSWPLINSSLTTVILKKDTDNYLNETEQLNLEEGTDCTQLLTAETIRSSSPFTSFFQVEINEEERTIQKNLYCSPSAMAVVDSYIPIFPMWSGVMLWAVEGISRDSNATIENWFRTVKENVLQGRKRLAPGNFIRQVHKVIKGRVREYEATMKPVLRKKGSQLLSTENIELYEETWKRKEKTNLNSSYYCTPEKIPEPKVTKVLPVKNNGIENKGNDCWLISTVQSLKVCKSIAVDSKCLIDDTVEDNTLLLIKELRKCTRKKKVYTVDSILQTSKAAEEVCILPLAMIPVEIEPTIQDLVNEYFKAEALVGDDSVFCDLCENKTPQERFTALIGCPSTLILQLNRFNNNLQKLSNKIHINRFLRLPGSDDQNLMIMFFEEFRYDVRILSWTIARNYTITIEESQIVEYDDQKVSVRSGDVLDDIFVQNAIAKNEKSLLDFEGTIGREALTKEDLNTLEGCNWLNDKVINEYFGLLQRANKQIYAFTSFFREKLHRKEAISIDKWVPKDLSNYRYLLFPLHLKDHWIICIGNMEEKIWNIYDPLHRTRGTETKCIGYVEIKIDNILRYSVGDCECLEQLAANKKCYLY</sequence>
<protein>
    <recommendedName>
        <fullName evidence="4">Ubiquitin-like protease family profile domain-containing protein</fullName>
    </recommendedName>
</protein>
<evidence type="ECO:0000256" key="2">
    <source>
        <dbReference type="ARBA" id="ARBA00022670"/>
    </source>
</evidence>
<dbReference type="InterPro" id="IPR003653">
    <property type="entry name" value="Peptidase_C48_C"/>
</dbReference>
<organism evidence="5 6">
    <name type="scientific">Mytilus edulis</name>
    <name type="common">Blue mussel</name>
    <dbReference type="NCBI Taxonomy" id="6550"/>
    <lineage>
        <taxon>Eukaryota</taxon>
        <taxon>Metazoa</taxon>
        <taxon>Spiralia</taxon>
        <taxon>Lophotrochozoa</taxon>
        <taxon>Mollusca</taxon>
        <taxon>Bivalvia</taxon>
        <taxon>Autobranchia</taxon>
        <taxon>Pteriomorphia</taxon>
        <taxon>Mytilida</taxon>
        <taxon>Mytiloidea</taxon>
        <taxon>Mytilidae</taxon>
        <taxon>Mytilinae</taxon>
        <taxon>Mytilus</taxon>
    </lineage>
</organism>
<gene>
    <name evidence="5" type="ORF">MEDL_10970</name>
</gene>
<dbReference type="GO" id="GO:0008234">
    <property type="term" value="F:cysteine-type peptidase activity"/>
    <property type="evidence" value="ECO:0007669"/>
    <property type="project" value="InterPro"/>
</dbReference>
<dbReference type="Pfam" id="PF02902">
    <property type="entry name" value="Peptidase_C48"/>
    <property type="match status" value="1"/>
</dbReference>
<dbReference type="PROSITE" id="PS50600">
    <property type="entry name" value="ULP_PROTEASE"/>
    <property type="match status" value="1"/>
</dbReference>
<dbReference type="InterPro" id="IPR038765">
    <property type="entry name" value="Papain-like_cys_pep_sf"/>
</dbReference>
<dbReference type="Gene3D" id="3.90.70.10">
    <property type="entry name" value="Cysteine proteinases"/>
    <property type="match status" value="1"/>
</dbReference>
<dbReference type="EMBL" id="CAJPWZ010000543">
    <property type="protein sequence ID" value="CAG2196027.1"/>
    <property type="molecule type" value="Genomic_DNA"/>
</dbReference>
<dbReference type="AlphaFoldDB" id="A0A8S3QKB2"/>
<dbReference type="Proteomes" id="UP000683360">
    <property type="component" value="Unassembled WGS sequence"/>
</dbReference>
<keyword evidence="2" id="KW-0645">Protease</keyword>
<evidence type="ECO:0000313" key="5">
    <source>
        <dbReference type="EMBL" id="CAG2196027.1"/>
    </source>
</evidence>
<dbReference type="OrthoDB" id="6161731at2759"/>
<evidence type="ECO:0000256" key="1">
    <source>
        <dbReference type="ARBA" id="ARBA00005234"/>
    </source>
</evidence>
<reference evidence="5" key="1">
    <citation type="submission" date="2021-03" db="EMBL/GenBank/DDBJ databases">
        <authorList>
            <person name="Bekaert M."/>
        </authorList>
    </citation>
    <scope>NUCLEOTIDE SEQUENCE</scope>
</reference>
<comment type="similarity">
    <text evidence="1">Belongs to the peptidase C48 family.</text>
</comment>
<comment type="caution">
    <text evidence="5">The sequence shown here is derived from an EMBL/GenBank/DDBJ whole genome shotgun (WGS) entry which is preliminary data.</text>
</comment>
<accession>A0A8S3QKB2</accession>
<evidence type="ECO:0000313" key="6">
    <source>
        <dbReference type="Proteomes" id="UP000683360"/>
    </source>
</evidence>
<evidence type="ECO:0000256" key="3">
    <source>
        <dbReference type="ARBA" id="ARBA00022801"/>
    </source>
</evidence>
<feature type="domain" description="Ubiquitin-like protease family profile" evidence="4">
    <location>
        <begin position="538"/>
        <end position="678"/>
    </location>
</feature>
<dbReference type="Gene3D" id="3.40.395.10">
    <property type="entry name" value="Adenoviral Proteinase, Chain A"/>
    <property type="match status" value="1"/>
</dbReference>
<proteinExistence type="inferred from homology"/>
<name>A0A8S3QKB2_MYTED</name>
<dbReference type="GO" id="GO:0006508">
    <property type="term" value="P:proteolysis"/>
    <property type="evidence" value="ECO:0007669"/>
    <property type="project" value="UniProtKB-KW"/>
</dbReference>